<comment type="caution">
    <text evidence="3">The sequence shown here is derived from an EMBL/GenBank/DDBJ whole genome shotgun (WGS) entry which is preliminary data.</text>
</comment>
<evidence type="ECO:0000313" key="3">
    <source>
        <dbReference type="EMBL" id="GMA41424.1"/>
    </source>
</evidence>
<reference evidence="4" key="1">
    <citation type="journal article" date="2019" name="Int. J. Syst. Evol. Microbiol.">
        <title>The Global Catalogue of Microorganisms (GCM) 10K type strain sequencing project: providing services to taxonomists for standard genome sequencing and annotation.</title>
        <authorList>
            <consortium name="The Broad Institute Genomics Platform"/>
            <consortium name="The Broad Institute Genome Sequencing Center for Infectious Disease"/>
            <person name="Wu L."/>
            <person name="Ma J."/>
        </authorList>
    </citation>
    <scope>NUCLEOTIDE SEQUENCE [LARGE SCALE GENOMIC DNA]</scope>
    <source>
        <strain evidence="4">NBRC 113072</strain>
    </source>
</reference>
<accession>A0ABQ6IU03</accession>
<feature type="region of interest" description="Disordered" evidence="1">
    <location>
        <begin position="76"/>
        <end position="103"/>
    </location>
</feature>
<evidence type="ECO:0000313" key="4">
    <source>
        <dbReference type="Proteomes" id="UP001157126"/>
    </source>
</evidence>
<keyword evidence="4" id="KW-1185">Reference proteome</keyword>
<evidence type="ECO:0000256" key="2">
    <source>
        <dbReference type="SAM" id="Phobius"/>
    </source>
</evidence>
<proteinExistence type="predicted"/>
<dbReference type="Proteomes" id="UP001157126">
    <property type="component" value="Unassembled WGS sequence"/>
</dbReference>
<protein>
    <submittedName>
        <fullName evidence="3">Uncharacterized protein</fullName>
    </submittedName>
</protein>
<gene>
    <name evidence="3" type="ORF">GCM10025883_34690</name>
</gene>
<dbReference type="RefSeq" id="WP_284304972.1">
    <property type="nucleotide sequence ID" value="NZ_BSUO01000001.1"/>
</dbReference>
<sequence>MSHHPGENPDFSGRPGQYGPGSRGPHPGAYGAYPPPGKRPWYKRVGCVVSMIVALGLLLFGGCGAAALLAATTAVMAPDGTSQGGRRSREESLQRRRPSRSSR</sequence>
<evidence type="ECO:0000256" key="1">
    <source>
        <dbReference type="SAM" id="MobiDB-lite"/>
    </source>
</evidence>
<name>A0ABQ6IU03_9MICO</name>
<keyword evidence="2" id="KW-0472">Membrane</keyword>
<feature type="region of interest" description="Disordered" evidence="1">
    <location>
        <begin position="1"/>
        <end position="35"/>
    </location>
</feature>
<keyword evidence="2" id="KW-0812">Transmembrane</keyword>
<dbReference type="EMBL" id="BSUO01000001">
    <property type="protein sequence ID" value="GMA41424.1"/>
    <property type="molecule type" value="Genomic_DNA"/>
</dbReference>
<organism evidence="3 4">
    <name type="scientific">Mobilicoccus caccae</name>
    <dbReference type="NCBI Taxonomy" id="1859295"/>
    <lineage>
        <taxon>Bacteria</taxon>
        <taxon>Bacillati</taxon>
        <taxon>Actinomycetota</taxon>
        <taxon>Actinomycetes</taxon>
        <taxon>Micrococcales</taxon>
        <taxon>Dermatophilaceae</taxon>
        <taxon>Mobilicoccus</taxon>
    </lineage>
</organism>
<feature type="transmembrane region" description="Helical" evidence="2">
    <location>
        <begin position="48"/>
        <end position="71"/>
    </location>
</feature>
<keyword evidence="2" id="KW-1133">Transmembrane helix</keyword>